<feature type="compositionally biased region" description="Basic and acidic residues" evidence="1">
    <location>
        <begin position="368"/>
        <end position="389"/>
    </location>
</feature>
<feature type="compositionally biased region" description="Polar residues" evidence="1">
    <location>
        <begin position="348"/>
        <end position="362"/>
    </location>
</feature>
<feature type="region of interest" description="Disordered" evidence="1">
    <location>
        <begin position="319"/>
        <end position="448"/>
    </location>
</feature>
<proteinExistence type="predicted"/>
<evidence type="ECO:0000313" key="2">
    <source>
        <dbReference type="EMBL" id="KAF8688145.1"/>
    </source>
</evidence>
<reference evidence="2" key="1">
    <citation type="submission" date="2020-09" db="EMBL/GenBank/DDBJ databases">
        <title>Comparative genome analyses of four rice-infecting Rhizoctonia solani isolates reveal extensive enrichment of homogalacturonan modification genes.</title>
        <authorList>
            <person name="Lee D.-Y."/>
            <person name="Jeon J."/>
            <person name="Kim K.-T."/>
            <person name="Cheong K."/>
            <person name="Song H."/>
            <person name="Choi G."/>
            <person name="Ko J."/>
            <person name="Opiyo S.O."/>
            <person name="Zuo S."/>
            <person name="Madhav S."/>
            <person name="Lee Y.-H."/>
            <person name="Wang G.-L."/>
        </authorList>
    </citation>
    <scope>NUCLEOTIDE SEQUENCE</scope>
    <source>
        <strain evidence="2">AG1-IA WGL</strain>
    </source>
</reference>
<sequence>MTQRFYQVVGYQGHFRPYYWRPHRDFGDNHEFAQEPHAVEAIAGPKSALWVRSDPEGNDITPFIELIMAGVRPHGAISLLIPEVHFDSHVKPAMGWTHRSHSCPDPYPTGLYASLSPIRFGSDKELANMLKELRPIKAGIKGCDDSKLNKHLREGVLKPERGMFEQARLLWQILYAGRGDLPGIYGIPPLPPSLRIVCFSFTLWIDPNTYDPSPNEDVEVLDFGWHEPITGNTKYYIIEEYSSFSKRSNDKAEFTHGESITIPESNIPSVLRALFSGTEPLVLIAHDWARTCRFLSSHGINANSPSWYSGVGKLLGFERAGEPVPSGPTAENRARSESQVNNRHRFSSTHPPNGPSSNQRRASSARYIDLDSKTVHDFEHNVKQEEGRPGRAYGGRWDPSSSSPFPVQEPERDRRSLSPRSRTRPLSRPEDRHHKPIFRPDEDEEEGEITRVDPVPDAHILDLRELFVALAATKRPFILYPSMANRLGLEVPGWCAGNWAVQFTEIFTCLVGQSPIHRRIEEFKKTPGITPSRKETGVPTVLEGIAGEKKEELKAAWGDSSDEEDD</sequence>
<dbReference type="OrthoDB" id="3235609at2759"/>
<comment type="caution">
    <text evidence="2">The sequence shown here is derived from an EMBL/GenBank/DDBJ whole genome shotgun (WGS) entry which is preliminary data.</text>
</comment>
<name>A0A8H7HJZ3_9AGAM</name>
<dbReference type="AlphaFoldDB" id="A0A8H7HJZ3"/>
<dbReference type="Proteomes" id="UP000602905">
    <property type="component" value="Unassembled WGS sequence"/>
</dbReference>
<dbReference type="EMBL" id="JACYCD010000695">
    <property type="protein sequence ID" value="KAF8688145.1"/>
    <property type="molecule type" value="Genomic_DNA"/>
</dbReference>
<organism evidence="2 3">
    <name type="scientific">Rhizoctonia solani</name>
    <dbReference type="NCBI Taxonomy" id="456999"/>
    <lineage>
        <taxon>Eukaryota</taxon>
        <taxon>Fungi</taxon>
        <taxon>Dikarya</taxon>
        <taxon>Basidiomycota</taxon>
        <taxon>Agaricomycotina</taxon>
        <taxon>Agaricomycetes</taxon>
        <taxon>Cantharellales</taxon>
        <taxon>Ceratobasidiaceae</taxon>
        <taxon>Rhizoctonia</taxon>
    </lineage>
</organism>
<feature type="non-terminal residue" evidence="2">
    <location>
        <position position="1"/>
    </location>
</feature>
<evidence type="ECO:0000313" key="3">
    <source>
        <dbReference type="Proteomes" id="UP000602905"/>
    </source>
</evidence>
<evidence type="ECO:0000256" key="1">
    <source>
        <dbReference type="SAM" id="MobiDB-lite"/>
    </source>
</evidence>
<gene>
    <name evidence="2" type="ORF">RHS03_09805</name>
</gene>
<accession>A0A8H7HJZ3</accession>
<protein>
    <submittedName>
        <fullName evidence="2">Uncharacterized protein</fullName>
    </submittedName>
</protein>